<keyword evidence="1" id="KW-1133">Transmembrane helix</keyword>
<organism evidence="2">
    <name type="scientific">uncultured Campylobacterales bacterium</name>
    <dbReference type="NCBI Taxonomy" id="352960"/>
    <lineage>
        <taxon>Bacteria</taxon>
        <taxon>Pseudomonadati</taxon>
        <taxon>Campylobacterota</taxon>
        <taxon>Epsilonproteobacteria</taxon>
        <taxon>Campylobacterales</taxon>
        <taxon>environmental samples</taxon>
    </lineage>
</organism>
<feature type="transmembrane region" description="Helical" evidence="1">
    <location>
        <begin position="12"/>
        <end position="31"/>
    </location>
</feature>
<proteinExistence type="predicted"/>
<keyword evidence="1" id="KW-0812">Transmembrane</keyword>
<evidence type="ECO:0000256" key="1">
    <source>
        <dbReference type="SAM" id="Phobius"/>
    </source>
</evidence>
<gene>
    <name evidence="2" type="ORF">HELGO_WM2601</name>
</gene>
<evidence type="ECO:0000313" key="2">
    <source>
        <dbReference type="EMBL" id="CAA6802902.1"/>
    </source>
</evidence>
<dbReference type="AlphaFoldDB" id="A0A6S6SHS9"/>
<accession>A0A6S6SHS9</accession>
<sequence>MKQDNKSKYSFKFGITEIVIFVCTIIISIFINKIVISMNGYYYIELPSDRTKEMILVKEFKDKKVLLFRYKDEKIAYSFFDENATLISNGKNSELYNNSLLSYYKKDDNLSFMFKDLYELKELKYLENNWSKK</sequence>
<name>A0A6S6SHS9_9BACT</name>
<keyword evidence="1" id="KW-0472">Membrane</keyword>
<protein>
    <submittedName>
        <fullName evidence="2">Uncharacterized protein</fullName>
    </submittedName>
</protein>
<reference evidence="2" key="1">
    <citation type="submission" date="2020-01" db="EMBL/GenBank/DDBJ databases">
        <authorList>
            <person name="Meier V. D."/>
            <person name="Meier V D."/>
        </authorList>
    </citation>
    <scope>NUCLEOTIDE SEQUENCE</scope>
    <source>
        <strain evidence="2">HLG_WM_MAG_12</strain>
    </source>
</reference>
<dbReference type="EMBL" id="CACVAW010000010">
    <property type="protein sequence ID" value="CAA6802902.1"/>
    <property type="molecule type" value="Genomic_DNA"/>
</dbReference>